<accession>A0A8H7ZX68</accession>
<keyword evidence="1" id="KW-0812">Transmembrane</keyword>
<evidence type="ECO:0000313" key="3">
    <source>
        <dbReference type="Proteomes" id="UP000673691"/>
    </source>
</evidence>
<protein>
    <submittedName>
        <fullName evidence="2">Uncharacterized protein</fullName>
    </submittedName>
</protein>
<name>A0A8H7ZX68_9FUNG</name>
<keyword evidence="3" id="KW-1185">Reference proteome</keyword>
<organism evidence="2 3">
    <name type="scientific">Olpidium bornovanus</name>
    <dbReference type="NCBI Taxonomy" id="278681"/>
    <lineage>
        <taxon>Eukaryota</taxon>
        <taxon>Fungi</taxon>
        <taxon>Fungi incertae sedis</taxon>
        <taxon>Olpidiomycota</taxon>
        <taxon>Olpidiomycotina</taxon>
        <taxon>Olpidiomycetes</taxon>
        <taxon>Olpidiales</taxon>
        <taxon>Olpidiaceae</taxon>
        <taxon>Olpidium</taxon>
    </lineage>
</organism>
<sequence length="117" mass="13281">MIQAYALISEGVRIRCTHQQGKGEAVWVSRCRPRRTLWVYGAFITYLLLSARQVFLSTPGSKSLRENISNVFGAKALLAIMPFDIVLIPEKENDDDELRRYYPGFAGGERVRACPFL</sequence>
<feature type="transmembrane region" description="Helical" evidence="1">
    <location>
        <begin position="37"/>
        <end position="56"/>
    </location>
</feature>
<keyword evidence="1" id="KW-0472">Membrane</keyword>
<comment type="caution">
    <text evidence="2">The sequence shown here is derived from an EMBL/GenBank/DDBJ whole genome shotgun (WGS) entry which is preliminary data.</text>
</comment>
<gene>
    <name evidence="2" type="ORF">BJ554DRAFT_6850</name>
</gene>
<evidence type="ECO:0000256" key="1">
    <source>
        <dbReference type="SAM" id="Phobius"/>
    </source>
</evidence>
<keyword evidence="1" id="KW-1133">Transmembrane helix</keyword>
<dbReference type="AlphaFoldDB" id="A0A8H7ZX68"/>
<dbReference type="OrthoDB" id="10263226at2759"/>
<reference evidence="2 3" key="1">
    <citation type="journal article" name="Sci. Rep.">
        <title>Genome-scale phylogenetic analyses confirm Olpidium as the closest living zoosporic fungus to the non-flagellated, terrestrial fungi.</title>
        <authorList>
            <person name="Chang Y."/>
            <person name="Rochon D."/>
            <person name="Sekimoto S."/>
            <person name="Wang Y."/>
            <person name="Chovatia M."/>
            <person name="Sandor L."/>
            <person name="Salamov A."/>
            <person name="Grigoriev I.V."/>
            <person name="Stajich J.E."/>
            <person name="Spatafora J.W."/>
        </authorList>
    </citation>
    <scope>NUCLEOTIDE SEQUENCE [LARGE SCALE GENOMIC DNA]</scope>
    <source>
        <strain evidence="2">S191</strain>
    </source>
</reference>
<proteinExistence type="predicted"/>
<dbReference type="EMBL" id="JAEFCI010004312">
    <property type="protein sequence ID" value="KAG5461025.1"/>
    <property type="molecule type" value="Genomic_DNA"/>
</dbReference>
<evidence type="ECO:0000313" key="2">
    <source>
        <dbReference type="EMBL" id="KAG5461025.1"/>
    </source>
</evidence>
<dbReference type="Proteomes" id="UP000673691">
    <property type="component" value="Unassembled WGS sequence"/>
</dbReference>